<organism evidence="2 3">
    <name type="scientific">Tetracentron sinense</name>
    <name type="common">Spur-leaf</name>
    <dbReference type="NCBI Taxonomy" id="13715"/>
    <lineage>
        <taxon>Eukaryota</taxon>
        <taxon>Viridiplantae</taxon>
        <taxon>Streptophyta</taxon>
        <taxon>Embryophyta</taxon>
        <taxon>Tracheophyta</taxon>
        <taxon>Spermatophyta</taxon>
        <taxon>Magnoliopsida</taxon>
        <taxon>Trochodendrales</taxon>
        <taxon>Trochodendraceae</taxon>
        <taxon>Tetracentron</taxon>
    </lineage>
</organism>
<feature type="region of interest" description="Disordered" evidence="1">
    <location>
        <begin position="473"/>
        <end position="538"/>
    </location>
</feature>
<dbReference type="OrthoDB" id="1671977at2759"/>
<comment type="caution">
    <text evidence="2">The sequence shown here is derived from an EMBL/GenBank/DDBJ whole genome shotgun (WGS) entry which is preliminary data.</text>
</comment>
<dbReference type="OMA" id="DLEYHEM"/>
<evidence type="ECO:0000256" key="1">
    <source>
        <dbReference type="SAM" id="MobiDB-lite"/>
    </source>
</evidence>
<sequence length="588" mass="65007">MKAMEMGWRVDNQAFGTDVPSLVRVIIGCVDVEAGAIQMGGWMMRSKAGACNGEEVGVLGDEGELGGAATCGEVGLVGAATCSEMGTAATCSGLPQDCLVKTHDHSVFPDDLNDLEYHEMSCGASVLDLNCERDKRIAYRSRRQSWDAIAEEADLSCGYCHKEEEKETPSLDFEDDLSGFGLSPSRHLSRPLSKLLLPIIGKDQQALARQNLEEVTWSTDEQSPMQYRSGCSSSKLPLHGRRVLTTQSVSKSKAQKNTPASNASTSASLEASSNKLMFPKLTISPLRRFQLLDSDSDDPSASEDIHRYNNKTDLSAKGTQYNLNKSVTMNQQKRPKAAASSMLQTEDLWRDFSPKKTVNVPTPALDEFCEEYFKSVKAKNVAQRLDDGVCVSNLKDYNQRSNISKNLEPDWDMANPLPPAHHYFFHDDPRIQELVRSRLPNFSPLGAVNNRGNKQSDVSVIDYMDQFGQREEGLMQHGTGKNGLEGRSKRGRKNSKNVNVKEGPQVSGNWVTPKSCASIPKDAGKRRVHADGQSAGHWYTGPEGRKVYVTKNGQELTGQIAYRHYRKESKTGFKRSKKKATAKKKSKR</sequence>
<dbReference type="AlphaFoldDB" id="A0A834ZLC7"/>
<dbReference type="Proteomes" id="UP000655225">
    <property type="component" value="Unassembled WGS sequence"/>
</dbReference>
<keyword evidence="3" id="KW-1185">Reference proteome</keyword>
<gene>
    <name evidence="2" type="ORF">HHK36_005632</name>
</gene>
<reference evidence="2 3" key="1">
    <citation type="submission" date="2020-04" db="EMBL/GenBank/DDBJ databases">
        <title>Plant Genome Project.</title>
        <authorList>
            <person name="Zhang R.-G."/>
        </authorList>
    </citation>
    <scope>NUCLEOTIDE SEQUENCE [LARGE SCALE GENOMIC DNA]</scope>
    <source>
        <strain evidence="2">YNK0</strain>
        <tissue evidence="2">Leaf</tissue>
    </source>
</reference>
<dbReference type="PANTHER" id="PTHR38371:SF1">
    <property type="entry name" value="RHO GTPASE-ACTIVATING PROTEIN"/>
    <property type="match status" value="1"/>
</dbReference>
<proteinExistence type="predicted"/>
<feature type="compositionally biased region" description="Low complexity" evidence="1">
    <location>
        <begin position="257"/>
        <end position="268"/>
    </location>
</feature>
<feature type="region of interest" description="Disordered" evidence="1">
    <location>
        <begin position="566"/>
        <end position="588"/>
    </location>
</feature>
<feature type="compositionally biased region" description="Polar residues" evidence="1">
    <location>
        <begin position="216"/>
        <end position="235"/>
    </location>
</feature>
<name>A0A834ZLC7_TETSI</name>
<dbReference type="EMBL" id="JABCRI010000003">
    <property type="protein sequence ID" value="KAF8409554.1"/>
    <property type="molecule type" value="Genomic_DNA"/>
</dbReference>
<evidence type="ECO:0000313" key="2">
    <source>
        <dbReference type="EMBL" id="KAF8409554.1"/>
    </source>
</evidence>
<dbReference type="PANTHER" id="PTHR38371">
    <property type="entry name" value="RHO GTPASE-ACTIVATING PROTEIN"/>
    <property type="match status" value="1"/>
</dbReference>
<feature type="region of interest" description="Disordered" evidence="1">
    <location>
        <begin position="216"/>
        <end position="269"/>
    </location>
</feature>
<accession>A0A834ZLC7</accession>
<evidence type="ECO:0000313" key="3">
    <source>
        <dbReference type="Proteomes" id="UP000655225"/>
    </source>
</evidence>
<protein>
    <submittedName>
        <fullName evidence="2">Uncharacterized protein</fullName>
    </submittedName>
</protein>
<feature type="compositionally biased region" description="Polar residues" evidence="1">
    <location>
        <begin position="244"/>
        <end position="256"/>
    </location>
</feature>